<protein>
    <submittedName>
        <fullName evidence="6">Radical SAM protein</fullName>
    </submittedName>
</protein>
<dbReference type="AlphaFoldDB" id="A0A2S0M7T4"/>
<dbReference type="InterPro" id="IPR006638">
    <property type="entry name" value="Elp3/MiaA/NifB-like_rSAM"/>
</dbReference>
<keyword evidence="4" id="KW-0411">Iron-sulfur</keyword>
<proteinExistence type="predicted"/>
<evidence type="ECO:0000259" key="5">
    <source>
        <dbReference type="PROSITE" id="PS51918"/>
    </source>
</evidence>
<dbReference type="GO" id="GO:0046872">
    <property type="term" value="F:metal ion binding"/>
    <property type="evidence" value="ECO:0007669"/>
    <property type="project" value="UniProtKB-KW"/>
</dbReference>
<sequence length="256" mass="29663">MKMKELCWLLTTHCNENCGYCSKFTHLPVITNAEYKRILEILEQYGTKHITFGGGEPFLTERFDDIVRMAKQKGIHLKVVTNGDYLLEHGEILPLLDEITLSLDSVDRQVNEKLGRGADHYSHIQQVLTYFKENRVEANININTVATRYNLDYIQAMIPFIKRAKIHAWRILRFSPLRGRAARNKAEFAISDNDFEQLRMDLKSQDVGCPYRLVDYDGMSQNYLLIAPDGNVYVPDDLKDVKVGHILKDDLKQYFC</sequence>
<dbReference type="SUPFAM" id="SSF102114">
    <property type="entry name" value="Radical SAM enzymes"/>
    <property type="match status" value="1"/>
</dbReference>
<dbReference type="Gene3D" id="3.20.20.70">
    <property type="entry name" value="Aldolase class I"/>
    <property type="match status" value="1"/>
</dbReference>
<feature type="domain" description="Radical SAM core" evidence="5">
    <location>
        <begin position="1"/>
        <end position="210"/>
    </location>
</feature>
<dbReference type="Pfam" id="PF04055">
    <property type="entry name" value="Radical_SAM"/>
    <property type="match status" value="1"/>
</dbReference>
<dbReference type="GO" id="GO:0051536">
    <property type="term" value="F:iron-sulfur cluster binding"/>
    <property type="evidence" value="ECO:0007669"/>
    <property type="project" value="UniProtKB-KW"/>
</dbReference>
<dbReference type="PROSITE" id="PS51918">
    <property type="entry name" value="RADICAL_SAM"/>
    <property type="match status" value="1"/>
</dbReference>
<evidence type="ECO:0000256" key="1">
    <source>
        <dbReference type="ARBA" id="ARBA00022691"/>
    </source>
</evidence>
<evidence type="ECO:0000256" key="2">
    <source>
        <dbReference type="ARBA" id="ARBA00022723"/>
    </source>
</evidence>
<evidence type="ECO:0000313" key="6">
    <source>
        <dbReference type="EMBL" id="AVO27497.1"/>
    </source>
</evidence>
<dbReference type="InterPro" id="IPR050377">
    <property type="entry name" value="Radical_SAM_PqqE_MftC-like"/>
</dbReference>
<evidence type="ECO:0000256" key="4">
    <source>
        <dbReference type="ARBA" id="ARBA00023014"/>
    </source>
</evidence>
<name>A0A2S0M7T4_MEGEL</name>
<organism evidence="6 7">
    <name type="scientific">Megasphaera elsdenii</name>
    <dbReference type="NCBI Taxonomy" id="907"/>
    <lineage>
        <taxon>Bacteria</taxon>
        <taxon>Bacillati</taxon>
        <taxon>Bacillota</taxon>
        <taxon>Negativicutes</taxon>
        <taxon>Veillonellales</taxon>
        <taxon>Veillonellaceae</taxon>
        <taxon>Megasphaera</taxon>
    </lineage>
</organism>
<reference evidence="6 7" key="1">
    <citation type="journal article" date="2018" name="Genome Announc.">
        <title>Complete genomes of two Megasphaera elsdenii strains, NCIMB 702410 and ATCC 25940.</title>
        <authorList>
            <person name="Hatmaker E.A."/>
            <person name="O'Dell K."/>
            <person name="Riley L.A."/>
            <person name="Klingeman D.M."/>
            <person name="Guss A.M."/>
        </authorList>
    </citation>
    <scope>NUCLEOTIDE SEQUENCE [LARGE SCALE GENOMIC DNA]</scope>
    <source>
        <strain evidence="6 7">NCIMB702410</strain>
    </source>
</reference>
<dbReference type="PANTHER" id="PTHR11228:SF7">
    <property type="entry name" value="PQQA PEPTIDE CYCLASE"/>
    <property type="match status" value="1"/>
</dbReference>
<dbReference type="InterPro" id="IPR058240">
    <property type="entry name" value="rSAM_sf"/>
</dbReference>
<dbReference type="InterPro" id="IPR013785">
    <property type="entry name" value="Aldolase_TIM"/>
</dbReference>
<dbReference type="PANTHER" id="PTHR11228">
    <property type="entry name" value="RADICAL SAM DOMAIN PROTEIN"/>
    <property type="match status" value="1"/>
</dbReference>
<evidence type="ECO:0000256" key="3">
    <source>
        <dbReference type="ARBA" id="ARBA00023004"/>
    </source>
</evidence>
<accession>A0A2S0M7T4</accession>
<dbReference type="SFLD" id="SFLDG01067">
    <property type="entry name" value="SPASM/twitch_domain_containing"/>
    <property type="match status" value="1"/>
</dbReference>
<dbReference type="EMBL" id="CP027569">
    <property type="protein sequence ID" value="AVO27497.1"/>
    <property type="molecule type" value="Genomic_DNA"/>
</dbReference>
<keyword evidence="3" id="KW-0408">Iron</keyword>
<dbReference type="SFLD" id="SFLDS00029">
    <property type="entry name" value="Radical_SAM"/>
    <property type="match status" value="1"/>
</dbReference>
<dbReference type="Proteomes" id="UP000238358">
    <property type="component" value="Chromosome"/>
</dbReference>
<dbReference type="GO" id="GO:0003824">
    <property type="term" value="F:catalytic activity"/>
    <property type="evidence" value="ECO:0007669"/>
    <property type="project" value="InterPro"/>
</dbReference>
<gene>
    <name evidence="6" type="ORF">C6Y28_07725</name>
</gene>
<dbReference type="InterPro" id="IPR007197">
    <property type="entry name" value="rSAM"/>
</dbReference>
<evidence type="ECO:0000313" key="7">
    <source>
        <dbReference type="Proteomes" id="UP000238358"/>
    </source>
</evidence>
<keyword evidence="2" id="KW-0479">Metal-binding</keyword>
<dbReference type="SMART" id="SM00729">
    <property type="entry name" value="Elp3"/>
    <property type="match status" value="1"/>
</dbReference>
<dbReference type="CDD" id="cd01335">
    <property type="entry name" value="Radical_SAM"/>
    <property type="match status" value="1"/>
</dbReference>
<keyword evidence="1" id="KW-0949">S-adenosyl-L-methionine</keyword>